<proteinExistence type="predicted"/>
<feature type="transmembrane region" description="Helical" evidence="1">
    <location>
        <begin position="73"/>
        <end position="93"/>
    </location>
</feature>
<organism evidence="2">
    <name type="scientific">hydrothermal vent metagenome</name>
    <dbReference type="NCBI Taxonomy" id="652676"/>
    <lineage>
        <taxon>unclassified sequences</taxon>
        <taxon>metagenomes</taxon>
        <taxon>ecological metagenomes</taxon>
    </lineage>
</organism>
<protein>
    <recommendedName>
        <fullName evidence="3">NnrU domain-containing protein</fullName>
    </recommendedName>
</protein>
<dbReference type="EMBL" id="UOEY01000099">
    <property type="protein sequence ID" value="VAW40296.1"/>
    <property type="molecule type" value="Genomic_DNA"/>
</dbReference>
<evidence type="ECO:0000313" key="2">
    <source>
        <dbReference type="EMBL" id="VAW40296.1"/>
    </source>
</evidence>
<feature type="transmembrane region" description="Helical" evidence="1">
    <location>
        <begin position="43"/>
        <end position="61"/>
    </location>
</feature>
<name>A0A3B0W6P1_9ZZZZ</name>
<keyword evidence="1" id="KW-0812">Transmembrane</keyword>
<accession>A0A3B0W6P1</accession>
<evidence type="ECO:0008006" key="3">
    <source>
        <dbReference type="Google" id="ProtNLM"/>
    </source>
</evidence>
<dbReference type="Gene3D" id="1.20.120.1630">
    <property type="match status" value="1"/>
</dbReference>
<gene>
    <name evidence="2" type="ORF">MNBD_DELTA04-1807</name>
</gene>
<sequence length="201" mass="23243">MLTLIFLCSLWIAWCVLHSLLISSHVHRTARTMLGRYFGLYRLGYVLFSVVTLVPVLYYQYSLPQHVIFVWHGPWRLLQAGLLIYAAVLFYLGSRVYDMGYFLGISQWRQYRRAEAPAPLPFRCDGILAYVRHPWYGGGIAFLWGAGPNSDVFLLGKVILSAYLVIGTFLEEQRLKRELGTPYIAYCRSVPMLIPWKRKSL</sequence>
<reference evidence="2" key="1">
    <citation type="submission" date="2018-06" db="EMBL/GenBank/DDBJ databases">
        <authorList>
            <person name="Zhirakovskaya E."/>
        </authorList>
    </citation>
    <scope>NUCLEOTIDE SEQUENCE</scope>
</reference>
<dbReference type="AlphaFoldDB" id="A0A3B0W6P1"/>
<keyword evidence="1" id="KW-1133">Transmembrane helix</keyword>
<keyword evidence="1" id="KW-0472">Membrane</keyword>
<evidence type="ECO:0000256" key="1">
    <source>
        <dbReference type="SAM" id="Phobius"/>
    </source>
</evidence>